<dbReference type="AlphaFoldDB" id="A0A9N9CNT3"/>
<dbReference type="GO" id="GO:0005524">
    <property type="term" value="F:ATP binding"/>
    <property type="evidence" value="ECO:0007669"/>
    <property type="project" value="InterPro"/>
</dbReference>
<feature type="domain" description="AAA+ ATPase" evidence="1">
    <location>
        <begin position="181"/>
        <end position="339"/>
    </location>
</feature>
<evidence type="ECO:0000313" key="3">
    <source>
        <dbReference type="Proteomes" id="UP000789706"/>
    </source>
</evidence>
<dbReference type="CDD" id="cd19481">
    <property type="entry name" value="RecA-like_protease"/>
    <property type="match status" value="1"/>
</dbReference>
<comment type="caution">
    <text evidence="2">The sequence shown here is derived from an EMBL/GenBank/DDBJ whole genome shotgun (WGS) entry which is preliminary data.</text>
</comment>
<name>A0A9N9CNT3_9GLOM</name>
<accession>A0A9N9CNT3</accession>
<evidence type="ECO:0000313" key="2">
    <source>
        <dbReference type="EMBL" id="CAG8605611.1"/>
    </source>
</evidence>
<gene>
    <name evidence="2" type="ORF">DEBURN_LOCUS9733</name>
</gene>
<dbReference type="OrthoDB" id="2376526at2759"/>
<dbReference type="SUPFAM" id="SSF52540">
    <property type="entry name" value="P-loop containing nucleoside triphosphate hydrolases"/>
    <property type="match status" value="1"/>
</dbReference>
<organism evidence="2 3">
    <name type="scientific">Diversispora eburnea</name>
    <dbReference type="NCBI Taxonomy" id="1213867"/>
    <lineage>
        <taxon>Eukaryota</taxon>
        <taxon>Fungi</taxon>
        <taxon>Fungi incertae sedis</taxon>
        <taxon>Mucoromycota</taxon>
        <taxon>Glomeromycotina</taxon>
        <taxon>Glomeromycetes</taxon>
        <taxon>Diversisporales</taxon>
        <taxon>Diversisporaceae</taxon>
        <taxon>Diversispora</taxon>
    </lineage>
</organism>
<dbReference type="GO" id="GO:0016887">
    <property type="term" value="F:ATP hydrolysis activity"/>
    <property type="evidence" value="ECO:0007669"/>
    <property type="project" value="InterPro"/>
</dbReference>
<evidence type="ECO:0000259" key="1">
    <source>
        <dbReference type="SMART" id="SM00382"/>
    </source>
</evidence>
<dbReference type="InterPro" id="IPR003959">
    <property type="entry name" value="ATPase_AAA_core"/>
</dbReference>
<dbReference type="EMBL" id="CAJVPK010002073">
    <property type="protein sequence ID" value="CAG8605611.1"/>
    <property type="molecule type" value="Genomic_DNA"/>
</dbReference>
<keyword evidence="3" id="KW-1185">Reference proteome</keyword>
<dbReference type="InterPro" id="IPR003593">
    <property type="entry name" value="AAA+_ATPase"/>
</dbReference>
<proteinExistence type="predicted"/>
<dbReference type="Gene3D" id="3.40.50.300">
    <property type="entry name" value="P-loop containing nucleotide triphosphate hydrolases"/>
    <property type="match status" value="1"/>
</dbReference>
<dbReference type="InterPro" id="IPR027417">
    <property type="entry name" value="P-loop_NTPase"/>
</dbReference>
<dbReference type="SMART" id="SM00382">
    <property type="entry name" value="AAA"/>
    <property type="match status" value="1"/>
</dbReference>
<sequence length="344" mass="39558">MTDDLRQINNNFRAFDVLVKQQVKLSKNGSQTHFADRIKTTFKRLAKELGHYMKQEIRRLREELKNDPTFAIFNQEKSDELANIVKNIFHGEEHKEAQIKNLQGWQASDLDYNVQAPPEESDCMAVVGVEPDNSFPRKLIYSDEITQYFQDILKDLEDLVKIDQVNPDLDERNDKYAEHFKRRNMVMYGAPGTGKTELIVQLAQIERKPPCIIQIDGTTIKAPGKGSPVGDKIDSHEKLIKIIEKAKEFYYGDKYSKKPYIVFIEEADQGCNVLDKEKGKLLEDWKNFLSTPRDSEELKGGAQDKNSCIIIATNNYDNIDPALFRRGRLAKNELAKNMPTIIES</sequence>
<protein>
    <submittedName>
        <fullName evidence="2">3826_t:CDS:1</fullName>
    </submittedName>
</protein>
<dbReference type="Pfam" id="PF00004">
    <property type="entry name" value="AAA"/>
    <property type="match status" value="1"/>
</dbReference>
<reference evidence="2" key="1">
    <citation type="submission" date="2021-06" db="EMBL/GenBank/DDBJ databases">
        <authorList>
            <person name="Kallberg Y."/>
            <person name="Tangrot J."/>
            <person name="Rosling A."/>
        </authorList>
    </citation>
    <scope>NUCLEOTIDE SEQUENCE</scope>
    <source>
        <strain evidence="2">AZ414A</strain>
    </source>
</reference>
<dbReference type="Proteomes" id="UP000789706">
    <property type="component" value="Unassembled WGS sequence"/>
</dbReference>